<dbReference type="OrthoDB" id="1305265at2759"/>
<reference evidence="2" key="1">
    <citation type="submission" date="2025-08" db="UniProtKB">
        <authorList>
            <consortium name="RefSeq"/>
        </authorList>
    </citation>
    <scope>IDENTIFICATION</scope>
</reference>
<evidence type="ECO:0000259" key="1">
    <source>
        <dbReference type="Pfam" id="PF07727"/>
    </source>
</evidence>
<dbReference type="InterPro" id="IPR013103">
    <property type="entry name" value="RVT_2"/>
</dbReference>
<feature type="domain" description="Reverse transcriptase Ty1/copia-type" evidence="1">
    <location>
        <begin position="3"/>
        <end position="49"/>
    </location>
</feature>
<sequence>MARIRVALSIVAVQGWLIHKIDVHSDFLQGNLYDKVYMQIPQGFHNKGSQPCKAGIQIAENPVYHERTKHIEIDYHFISEKVQNRSVAPRHVQSREQQADILTKELSRPQHEYLVSKLGFLNIFAPSILRGVMRLVM</sequence>
<dbReference type="KEGG" id="nta:107819411"/>
<proteinExistence type="predicted"/>
<dbReference type="AlphaFoldDB" id="A0A1S4CJ16"/>
<name>A0A1S4CJ16_TOBAC</name>
<protein>
    <recommendedName>
        <fullName evidence="1">Reverse transcriptase Ty1/copia-type domain-containing protein</fullName>
    </recommendedName>
</protein>
<gene>
    <name evidence="2" type="primary">LOC107819411</name>
</gene>
<dbReference type="RefSeq" id="XP_016501004.1">
    <property type="nucleotide sequence ID" value="XM_016645518.1"/>
</dbReference>
<accession>A0A1S4CJ16</accession>
<organism evidence="2">
    <name type="scientific">Nicotiana tabacum</name>
    <name type="common">Common tobacco</name>
    <dbReference type="NCBI Taxonomy" id="4097"/>
    <lineage>
        <taxon>Eukaryota</taxon>
        <taxon>Viridiplantae</taxon>
        <taxon>Streptophyta</taxon>
        <taxon>Embryophyta</taxon>
        <taxon>Tracheophyta</taxon>
        <taxon>Spermatophyta</taxon>
        <taxon>Magnoliopsida</taxon>
        <taxon>eudicotyledons</taxon>
        <taxon>Gunneridae</taxon>
        <taxon>Pentapetalae</taxon>
        <taxon>asterids</taxon>
        <taxon>lamiids</taxon>
        <taxon>Solanales</taxon>
        <taxon>Solanaceae</taxon>
        <taxon>Nicotianoideae</taxon>
        <taxon>Nicotianeae</taxon>
        <taxon>Nicotiana</taxon>
    </lineage>
</organism>
<dbReference type="PaxDb" id="4097-A0A1S4CJ16"/>
<evidence type="ECO:0000313" key="2">
    <source>
        <dbReference type="RefSeq" id="XP_016501004.1"/>
    </source>
</evidence>
<dbReference type="Pfam" id="PF07727">
    <property type="entry name" value="RVT_2"/>
    <property type="match status" value="1"/>
</dbReference>
<dbReference type="STRING" id="4097.A0A1S4CJ16"/>
<dbReference type="CDD" id="cd09272">
    <property type="entry name" value="RNase_HI_RT_Ty1"/>
    <property type="match status" value="1"/>
</dbReference>